<dbReference type="InterPro" id="IPR047865">
    <property type="entry name" value="Ribosomal_uL10_bac_type"/>
</dbReference>
<evidence type="ECO:0000313" key="4">
    <source>
        <dbReference type="EMBL" id="MPM07504.1"/>
    </source>
</evidence>
<dbReference type="NCBIfam" id="NF000955">
    <property type="entry name" value="PRK00099.1-1"/>
    <property type="match status" value="1"/>
</dbReference>
<dbReference type="EMBL" id="VSSQ01001343">
    <property type="protein sequence ID" value="MPM07504.1"/>
    <property type="molecule type" value="Genomic_DNA"/>
</dbReference>
<dbReference type="InterPro" id="IPR043141">
    <property type="entry name" value="Ribosomal_uL10-like_sf"/>
</dbReference>
<organism evidence="4">
    <name type="scientific">bioreactor metagenome</name>
    <dbReference type="NCBI Taxonomy" id="1076179"/>
    <lineage>
        <taxon>unclassified sequences</taxon>
        <taxon>metagenomes</taxon>
        <taxon>ecological metagenomes</taxon>
    </lineage>
</organism>
<dbReference type="Pfam" id="PF00466">
    <property type="entry name" value="Ribosomal_L10"/>
    <property type="match status" value="1"/>
</dbReference>
<sequence>MDYKTRITPAKEEAVKQLKDEFSQYTGYIFTDYRGMTVEQITNLRRTLMKKDAAYRVVKNRFAKIALTELNNQADEQLVGPTAIALVRGDEANIVAKDLFAIGKEGAPLKVKGAMLDGKYFSPEEVEAFSKLPTKLELIASLMGTMKAPVQKLAATLLAYVEKNGGSVSATEEN</sequence>
<evidence type="ECO:0000256" key="2">
    <source>
        <dbReference type="ARBA" id="ARBA00022980"/>
    </source>
</evidence>
<keyword evidence="2 4" id="KW-0689">Ribosomal protein</keyword>
<proteinExistence type="inferred from homology"/>
<dbReference type="HAMAP" id="MF_00362">
    <property type="entry name" value="Ribosomal_uL10"/>
    <property type="match status" value="1"/>
</dbReference>
<dbReference type="PANTHER" id="PTHR11560">
    <property type="entry name" value="39S RIBOSOMAL PROTEIN L10, MITOCHONDRIAL"/>
    <property type="match status" value="1"/>
</dbReference>
<dbReference type="AlphaFoldDB" id="A0A644X001"/>
<dbReference type="GO" id="GO:0003735">
    <property type="term" value="F:structural constituent of ribosome"/>
    <property type="evidence" value="ECO:0007669"/>
    <property type="project" value="InterPro"/>
</dbReference>
<evidence type="ECO:0000256" key="1">
    <source>
        <dbReference type="ARBA" id="ARBA00008889"/>
    </source>
</evidence>
<keyword evidence="3" id="KW-0687">Ribonucleoprotein</keyword>
<evidence type="ECO:0000256" key="3">
    <source>
        <dbReference type="ARBA" id="ARBA00023274"/>
    </source>
</evidence>
<comment type="similarity">
    <text evidence="1">Belongs to the universal ribosomal protein uL10 family.</text>
</comment>
<comment type="caution">
    <text evidence="4">The sequence shown here is derived from an EMBL/GenBank/DDBJ whole genome shotgun (WGS) entry which is preliminary data.</text>
</comment>
<name>A0A644X001_9ZZZZ</name>
<dbReference type="SUPFAM" id="SSF160369">
    <property type="entry name" value="Ribosomal protein L10-like"/>
    <property type="match status" value="1"/>
</dbReference>
<dbReference type="InterPro" id="IPR001790">
    <property type="entry name" value="Ribosomal_uL10"/>
</dbReference>
<dbReference type="GO" id="GO:0006412">
    <property type="term" value="P:translation"/>
    <property type="evidence" value="ECO:0007669"/>
    <property type="project" value="InterPro"/>
</dbReference>
<dbReference type="GO" id="GO:0015934">
    <property type="term" value="C:large ribosomal subunit"/>
    <property type="evidence" value="ECO:0007669"/>
    <property type="project" value="InterPro"/>
</dbReference>
<dbReference type="InterPro" id="IPR022973">
    <property type="entry name" value="Ribosomal_uL10_bac"/>
</dbReference>
<dbReference type="Gene3D" id="3.30.70.1730">
    <property type="match status" value="1"/>
</dbReference>
<reference evidence="4" key="1">
    <citation type="submission" date="2019-08" db="EMBL/GenBank/DDBJ databases">
        <authorList>
            <person name="Kucharzyk K."/>
            <person name="Murdoch R.W."/>
            <person name="Higgins S."/>
            <person name="Loffler F."/>
        </authorList>
    </citation>
    <scope>NUCLEOTIDE SEQUENCE</scope>
</reference>
<dbReference type="PROSITE" id="PS01109">
    <property type="entry name" value="RIBOSOMAL_L10"/>
    <property type="match status" value="1"/>
</dbReference>
<dbReference type="Gene3D" id="6.10.250.290">
    <property type="match status" value="1"/>
</dbReference>
<protein>
    <submittedName>
        <fullName evidence="4">50S ribosomal protein L10</fullName>
    </submittedName>
</protein>
<dbReference type="CDD" id="cd05797">
    <property type="entry name" value="Ribosomal_L10"/>
    <property type="match status" value="1"/>
</dbReference>
<accession>A0A644X001</accession>
<dbReference type="InterPro" id="IPR002363">
    <property type="entry name" value="Ribosomal_uL10_CS_bac"/>
</dbReference>
<gene>
    <name evidence="4" type="primary">rplJ_19</name>
    <name evidence="4" type="ORF">SDC9_53810</name>
</gene>